<reference evidence="3" key="1">
    <citation type="submission" date="2021-01" db="EMBL/GenBank/DDBJ databases">
        <authorList>
            <person name="Corre E."/>
            <person name="Pelletier E."/>
            <person name="Niang G."/>
            <person name="Scheremetjew M."/>
            <person name="Finn R."/>
            <person name="Kale V."/>
            <person name="Holt S."/>
            <person name="Cochrane G."/>
            <person name="Meng A."/>
            <person name="Brown T."/>
            <person name="Cohen L."/>
        </authorList>
    </citation>
    <scope>NUCLEOTIDE SEQUENCE</scope>
    <source>
        <strain evidence="3">CCMP622</strain>
    </source>
</reference>
<protein>
    <submittedName>
        <fullName evidence="3">Uncharacterized protein</fullName>
    </submittedName>
</protein>
<keyword evidence="2" id="KW-0812">Transmembrane</keyword>
<evidence type="ECO:0000313" key="3">
    <source>
        <dbReference type="EMBL" id="CAD9776621.1"/>
    </source>
</evidence>
<gene>
    <name evidence="3" type="ORF">LSP00402_LOCUS20635</name>
</gene>
<keyword evidence="2" id="KW-0472">Membrane</keyword>
<evidence type="ECO:0000256" key="1">
    <source>
        <dbReference type="SAM" id="MobiDB-lite"/>
    </source>
</evidence>
<feature type="transmembrane region" description="Helical" evidence="2">
    <location>
        <begin position="60"/>
        <end position="85"/>
    </location>
</feature>
<dbReference type="AlphaFoldDB" id="A0A7S2XGH8"/>
<organism evidence="3">
    <name type="scientific">Lotharella oceanica</name>
    <dbReference type="NCBI Taxonomy" id="641309"/>
    <lineage>
        <taxon>Eukaryota</taxon>
        <taxon>Sar</taxon>
        <taxon>Rhizaria</taxon>
        <taxon>Cercozoa</taxon>
        <taxon>Chlorarachniophyceae</taxon>
        <taxon>Lotharella</taxon>
    </lineage>
</organism>
<keyword evidence="2" id="KW-1133">Transmembrane helix</keyword>
<feature type="transmembrane region" description="Helical" evidence="2">
    <location>
        <begin position="105"/>
        <end position="128"/>
    </location>
</feature>
<proteinExistence type="predicted"/>
<evidence type="ECO:0000256" key="2">
    <source>
        <dbReference type="SAM" id="Phobius"/>
    </source>
</evidence>
<dbReference type="EMBL" id="HBHP01033518">
    <property type="protein sequence ID" value="CAD9776621.1"/>
    <property type="molecule type" value="Transcribed_RNA"/>
</dbReference>
<sequence length="210" mass="23479">MGAMFAVAANNVPSSLVDFFHGIQVAITFALMTNVVQFAWWTRKGNRAKNMTHCQRYGPVYVLMLSTCLVMVQPTCMLVISSWGINNFFFDGDSNPNALVPNTTTGWLIQVFCTYVGYILLFTGVFWATQLHKKIAKKWRQIRGDTNVKMVYQPSVTEGRGSHSKKESESYTWERVGSNNDDLWGTLFEESKQGDQKDGPNASLIAGAAV</sequence>
<accession>A0A7S2XGH8</accession>
<name>A0A7S2XGH8_9EUKA</name>
<feature type="transmembrane region" description="Helical" evidence="2">
    <location>
        <begin position="20"/>
        <end position="40"/>
    </location>
</feature>
<feature type="region of interest" description="Disordered" evidence="1">
    <location>
        <begin position="190"/>
        <end position="210"/>
    </location>
</feature>